<dbReference type="RefSeq" id="WP_215116946.1">
    <property type="nucleotide sequence ID" value="NZ_CP075896.1"/>
</dbReference>
<reference evidence="4" key="1">
    <citation type="submission" date="2021-05" db="EMBL/GenBank/DDBJ databases">
        <title>Direct Submission.</title>
        <authorList>
            <person name="Li K."/>
            <person name="Gao J."/>
        </authorList>
    </citation>
    <scope>NUCLEOTIDE SEQUENCE [LARGE SCALE GENOMIC DNA]</scope>
    <source>
        <strain evidence="4">MG62</strain>
    </source>
</reference>
<organism evidence="3 4">
    <name type="scientific">Streptomyces koelreuteriae</name>
    <dbReference type="NCBI Taxonomy" id="2838015"/>
    <lineage>
        <taxon>Bacteria</taxon>
        <taxon>Bacillati</taxon>
        <taxon>Actinomycetota</taxon>
        <taxon>Actinomycetes</taxon>
        <taxon>Kitasatosporales</taxon>
        <taxon>Streptomycetaceae</taxon>
        <taxon>Streptomyces</taxon>
    </lineage>
</organism>
<sequence length="219" mass="22763">MEQRTALVTGANRGLGAAIAEGLAGQGVRVWRGVREGGGTARDVRLDVRDEKSVTAAVRRILDEDGRIDILVNNAGITDGKQTPATADLGVAAHVWDTNVLGAWRCAQAVVPGMVAAGYGRIVNIGSTLGSLALMDRPTEPGYRVSKAGLNALTRLLAAELAGTGVLVNAASPGWVRTDMSPTATRGPAEGADTPVWLATLPDDGPTGGFFRDREPLAW</sequence>
<gene>
    <name evidence="3" type="ORF">KJK29_02520</name>
</gene>
<protein>
    <submittedName>
        <fullName evidence="3">SDR family NAD(P)-dependent oxidoreductase</fullName>
    </submittedName>
</protein>
<evidence type="ECO:0000256" key="2">
    <source>
        <dbReference type="RuleBase" id="RU000363"/>
    </source>
</evidence>
<dbReference type="PRINTS" id="PR00081">
    <property type="entry name" value="GDHRDH"/>
</dbReference>
<accession>A0ABX8FKD6</accession>
<dbReference type="InterPro" id="IPR036291">
    <property type="entry name" value="NAD(P)-bd_dom_sf"/>
</dbReference>
<dbReference type="InterPro" id="IPR002347">
    <property type="entry name" value="SDR_fam"/>
</dbReference>
<dbReference type="PANTHER" id="PTHR42760">
    <property type="entry name" value="SHORT-CHAIN DEHYDROGENASES/REDUCTASES FAMILY MEMBER"/>
    <property type="match status" value="1"/>
</dbReference>
<name>A0ABX8FKD6_9ACTN</name>
<dbReference type="SUPFAM" id="SSF51735">
    <property type="entry name" value="NAD(P)-binding Rossmann-fold domains"/>
    <property type="match status" value="1"/>
</dbReference>
<dbReference type="EMBL" id="CP075896">
    <property type="protein sequence ID" value="QWB21540.1"/>
    <property type="molecule type" value="Genomic_DNA"/>
</dbReference>
<keyword evidence="4" id="KW-1185">Reference proteome</keyword>
<dbReference type="Proteomes" id="UP000679629">
    <property type="component" value="Chromosome"/>
</dbReference>
<evidence type="ECO:0000313" key="3">
    <source>
        <dbReference type="EMBL" id="QWB21540.1"/>
    </source>
</evidence>
<dbReference type="PRINTS" id="PR00080">
    <property type="entry name" value="SDRFAMILY"/>
</dbReference>
<dbReference type="PANTHER" id="PTHR42760:SF135">
    <property type="entry name" value="BLL7886 PROTEIN"/>
    <property type="match status" value="1"/>
</dbReference>
<evidence type="ECO:0000313" key="4">
    <source>
        <dbReference type="Proteomes" id="UP000679629"/>
    </source>
</evidence>
<comment type="similarity">
    <text evidence="1 2">Belongs to the short-chain dehydrogenases/reductases (SDR) family.</text>
</comment>
<evidence type="ECO:0000256" key="1">
    <source>
        <dbReference type="ARBA" id="ARBA00006484"/>
    </source>
</evidence>
<proteinExistence type="inferred from homology"/>
<dbReference type="Gene3D" id="3.40.50.720">
    <property type="entry name" value="NAD(P)-binding Rossmann-like Domain"/>
    <property type="match status" value="1"/>
</dbReference>
<dbReference type="Pfam" id="PF00106">
    <property type="entry name" value="adh_short"/>
    <property type="match status" value="1"/>
</dbReference>